<dbReference type="EMBL" id="BAZW01000003">
    <property type="protein sequence ID" value="GAO28600.1"/>
    <property type="molecule type" value="Genomic_DNA"/>
</dbReference>
<evidence type="ECO:0000313" key="9">
    <source>
        <dbReference type="Proteomes" id="UP000032900"/>
    </source>
</evidence>
<dbReference type="InterPro" id="IPR036388">
    <property type="entry name" value="WH-like_DNA-bd_sf"/>
</dbReference>
<dbReference type="PANTHER" id="PTHR43133:SF8">
    <property type="entry name" value="RNA POLYMERASE SIGMA FACTOR HI_1459-RELATED"/>
    <property type="match status" value="1"/>
</dbReference>
<dbReference type="InterPro" id="IPR013325">
    <property type="entry name" value="RNA_pol_sigma_r2"/>
</dbReference>
<name>A0A0E9LUR2_9BACT</name>
<dbReference type="STRING" id="1236989.JCM15548_1717"/>
<protein>
    <submittedName>
        <fullName evidence="8">RNA polymerase ECF-type sigma factor</fullName>
    </submittedName>
</protein>
<keyword evidence="4" id="KW-0238">DNA-binding</keyword>
<dbReference type="NCBIfam" id="TIGR02937">
    <property type="entry name" value="sigma70-ECF"/>
    <property type="match status" value="1"/>
</dbReference>
<dbReference type="InterPro" id="IPR013249">
    <property type="entry name" value="RNA_pol_sigma70_r4_t2"/>
</dbReference>
<dbReference type="Gene3D" id="1.10.10.10">
    <property type="entry name" value="Winged helix-like DNA-binding domain superfamily/Winged helix DNA-binding domain"/>
    <property type="match status" value="1"/>
</dbReference>
<evidence type="ECO:0000259" key="7">
    <source>
        <dbReference type="Pfam" id="PF08281"/>
    </source>
</evidence>
<feature type="domain" description="RNA polymerase sigma-70 region 2" evidence="6">
    <location>
        <begin position="1"/>
        <end position="52"/>
    </location>
</feature>
<evidence type="ECO:0000256" key="1">
    <source>
        <dbReference type="ARBA" id="ARBA00010641"/>
    </source>
</evidence>
<dbReference type="Proteomes" id="UP000032900">
    <property type="component" value="Unassembled WGS sequence"/>
</dbReference>
<comment type="similarity">
    <text evidence="1">Belongs to the sigma-70 factor family. ECF subfamily.</text>
</comment>
<evidence type="ECO:0000256" key="5">
    <source>
        <dbReference type="ARBA" id="ARBA00023163"/>
    </source>
</evidence>
<evidence type="ECO:0000256" key="2">
    <source>
        <dbReference type="ARBA" id="ARBA00023015"/>
    </source>
</evidence>
<gene>
    <name evidence="8" type="ORF">JCM15548_1717</name>
</gene>
<dbReference type="GO" id="GO:0016987">
    <property type="term" value="F:sigma factor activity"/>
    <property type="evidence" value="ECO:0007669"/>
    <property type="project" value="UniProtKB-KW"/>
</dbReference>
<proteinExistence type="inferred from homology"/>
<keyword evidence="2" id="KW-0805">Transcription regulation</keyword>
<feature type="domain" description="RNA polymerase sigma factor 70 region 4 type 2" evidence="7">
    <location>
        <begin position="83"/>
        <end position="134"/>
    </location>
</feature>
<dbReference type="CDD" id="cd06171">
    <property type="entry name" value="Sigma70_r4"/>
    <property type="match status" value="1"/>
</dbReference>
<dbReference type="GO" id="GO:0003677">
    <property type="term" value="F:DNA binding"/>
    <property type="evidence" value="ECO:0007669"/>
    <property type="project" value="UniProtKB-KW"/>
</dbReference>
<organism evidence="8 9">
    <name type="scientific">Geofilum rubicundum JCM 15548</name>
    <dbReference type="NCBI Taxonomy" id="1236989"/>
    <lineage>
        <taxon>Bacteria</taxon>
        <taxon>Pseudomonadati</taxon>
        <taxon>Bacteroidota</taxon>
        <taxon>Bacteroidia</taxon>
        <taxon>Marinilabiliales</taxon>
        <taxon>Marinilabiliaceae</taxon>
        <taxon>Geofilum</taxon>
    </lineage>
</organism>
<dbReference type="Gene3D" id="1.10.1740.10">
    <property type="match status" value="1"/>
</dbReference>
<dbReference type="InterPro" id="IPR007627">
    <property type="entry name" value="RNA_pol_sigma70_r2"/>
</dbReference>
<evidence type="ECO:0000313" key="8">
    <source>
        <dbReference type="EMBL" id="GAO28600.1"/>
    </source>
</evidence>
<dbReference type="Pfam" id="PF08281">
    <property type="entry name" value="Sigma70_r4_2"/>
    <property type="match status" value="1"/>
</dbReference>
<evidence type="ECO:0000256" key="4">
    <source>
        <dbReference type="ARBA" id="ARBA00023125"/>
    </source>
</evidence>
<dbReference type="InterPro" id="IPR013324">
    <property type="entry name" value="RNA_pol_sigma_r3/r4-like"/>
</dbReference>
<dbReference type="AlphaFoldDB" id="A0A0E9LUR2"/>
<keyword evidence="5" id="KW-0804">Transcription</keyword>
<dbReference type="InterPro" id="IPR014284">
    <property type="entry name" value="RNA_pol_sigma-70_dom"/>
</dbReference>
<dbReference type="GO" id="GO:0006352">
    <property type="term" value="P:DNA-templated transcription initiation"/>
    <property type="evidence" value="ECO:0007669"/>
    <property type="project" value="InterPro"/>
</dbReference>
<keyword evidence="9" id="KW-1185">Reference proteome</keyword>
<evidence type="ECO:0000256" key="3">
    <source>
        <dbReference type="ARBA" id="ARBA00023082"/>
    </source>
</evidence>
<dbReference type="Pfam" id="PF04542">
    <property type="entry name" value="Sigma70_r2"/>
    <property type="match status" value="1"/>
</dbReference>
<sequence length="149" mass="17156">MMNNSAEAEDMLQEVFIEAFTRLDSFRFESTIGAWLKRITINKCINELRKRKVELDYGSINPNVMVEEEQEEDDVEVALSVDRIKHAMGLLPDGYRVVFSLYMLEGYDHEEISRILNISESTSKTQLLRGKKKIIEILKAGEIQTPGKN</sequence>
<dbReference type="SUPFAM" id="SSF88659">
    <property type="entry name" value="Sigma3 and sigma4 domains of RNA polymerase sigma factors"/>
    <property type="match status" value="1"/>
</dbReference>
<dbReference type="PANTHER" id="PTHR43133">
    <property type="entry name" value="RNA POLYMERASE ECF-TYPE SIGMA FACTO"/>
    <property type="match status" value="1"/>
</dbReference>
<evidence type="ECO:0000259" key="6">
    <source>
        <dbReference type="Pfam" id="PF04542"/>
    </source>
</evidence>
<keyword evidence="3" id="KW-0731">Sigma factor</keyword>
<comment type="caution">
    <text evidence="8">The sequence shown here is derived from an EMBL/GenBank/DDBJ whole genome shotgun (WGS) entry which is preliminary data.</text>
</comment>
<dbReference type="SUPFAM" id="SSF88946">
    <property type="entry name" value="Sigma2 domain of RNA polymerase sigma factors"/>
    <property type="match status" value="1"/>
</dbReference>
<reference evidence="8 9" key="1">
    <citation type="journal article" date="2015" name="Microbes Environ.">
        <title>Distribution and evolution of nitrogen fixation genes in the phylum bacteroidetes.</title>
        <authorList>
            <person name="Inoue J."/>
            <person name="Oshima K."/>
            <person name="Suda W."/>
            <person name="Sakamoto M."/>
            <person name="Iino T."/>
            <person name="Noda S."/>
            <person name="Hongoh Y."/>
            <person name="Hattori M."/>
            <person name="Ohkuma M."/>
        </authorList>
    </citation>
    <scope>NUCLEOTIDE SEQUENCE [LARGE SCALE GENOMIC DNA]</scope>
    <source>
        <strain evidence="8">JCM 15548</strain>
    </source>
</reference>
<accession>A0A0E9LUR2</accession>
<dbReference type="InterPro" id="IPR039425">
    <property type="entry name" value="RNA_pol_sigma-70-like"/>
</dbReference>